<comment type="similarity">
    <text evidence="6">Belongs to the NhaA Na(+)/H(+) (TC 2.A.33) antiporter family.</text>
</comment>
<feature type="transmembrane region" description="Helical" evidence="6">
    <location>
        <begin position="87"/>
        <end position="106"/>
    </location>
</feature>
<feature type="transmembrane region" description="Helical" evidence="6">
    <location>
        <begin position="318"/>
        <end position="345"/>
    </location>
</feature>
<evidence type="ECO:0000313" key="7">
    <source>
        <dbReference type="EMBL" id="VEJ20785.1"/>
    </source>
</evidence>
<dbReference type="PANTHER" id="PTHR30341">
    <property type="entry name" value="SODIUM ION/PROTON ANTIPORTER NHAA-RELATED"/>
    <property type="match status" value="1"/>
</dbReference>
<keyword evidence="6" id="KW-0915">Sodium</keyword>
<evidence type="ECO:0000256" key="4">
    <source>
        <dbReference type="ARBA" id="ARBA00022989"/>
    </source>
</evidence>
<dbReference type="GO" id="GO:0006885">
    <property type="term" value="P:regulation of pH"/>
    <property type="evidence" value="ECO:0007669"/>
    <property type="project" value="UniProtKB-UniRule"/>
</dbReference>
<feature type="transmembrane region" description="Helical" evidence="6">
    <location>
        <begin position="42"/>
        <end position="67"/>
    </location>
</feature>
<feature type="transmembrane region" description="Helical" evidence="6">
    <location>
        <begin position="357"/>
        <end position="375"/>
    </location>
</feature>
<accession>A0A3S5A2E5</accession>
<dbReference type="NCBIfam" id="NF007111">
    <property type="entry name" value="PRK09560.1"/>
    <property type="match status" value="1"/>
</dbReference>
<evidence type="ECO:0000256" key="1">
    <source>
        <dbReference type="ARBA" id="ARBA00004429"/>
    </source>
</evidence>
<sequence length="384" mass="41200">MRDKLAHFFSSEPAAGIVLMIAAMLGIVAANSPVSEHYFSMLGSYVAGLSVSHWINDGLMAVFFLFVGLEVKRELLQGELDTNAKRILPGLAALGGLMMPALFYVLFNSGNPETLKGWAVPAATDIAFALGVLALLGSRVPVSLKIFLTALAIMDDLAVIVIIALFYSSSISFIYLALAAATLAVLFFLNKKGILKSLPYLLLGVLLWFFVLKSGLHATLAGVLLAFAIPLRVQDSVQEAPLLKWEHALENPVAFFVVPVFGFANAGVSFAGLDGSVLFDPVVMGIFAGLFLGKQLGVFGVVWATVKLGWTELPEGASWLQVYGVALLCGIGFTMSLFISLLAFVDPTIQDYSKVGVFLGSLFAGVLGYLVLKFAPFERIKIKY</sequence>
<gene>
    <name evidence="6 7" type="primary">nhaA</name>
    <name evidence="7" type="ORF">NCTC12227_00498</name>
</gene>
<dbReference type="EMBL" id="LR134516">
    <property type="protein sequence ID" value="VEJ20785.1"/>
    <property type="molecule type" value="Genomic_DNA"/>
</dbReference>
<evidence type="ECO:0000256" key="2">
    <source>
        <dbReference type="ARBA" id="ARBA00022475"/>
    </source>
</evidence>
<evidence type="ECO:0000256" key="5">
    <source>
        <dbReference type="ARBA" id="ARBA00023136"/>
    </source>
</evidence>
<dbReference type="KEGG" id="nani:NCTC12227_00498"/>
<feature type="transmembrane region" description="Helical" evidence="6">
    <location>
        <begin position="253"/>
        <end position="273"/>
    </location>
</feature>
<comment type="catalytic activity">
    <reaction evidence="6">
        <text>Na(+)(in) + 2 H(+)(out) = Na(+)(out) + 2 H(+)(in)</text>
        <dbReference type="Rhea" id="RHEA:29251"/>
        <dbReference type="ChEBI" id="CHEBI:15378"/>
        <dbReference type="ChEBI" id="CHEBI:29101"/>
    </reaction>
</comment>
<evidence type="ECO:0000256" key="3">
    <source>
        <dbReference type="ARBA" id="ARBA00022692"/>
    </source>
</evidence>
<dbReference type="NCBIfam" id="TIGR00773">
    <property type="entry name" value="NhaA"/>
    <property type="match status" value="1"/>
</dbReference>
<keyword evidence="4 6" id="KW-1133">Transmembrane helix</keyword>
<protein>
    <recommendedName>
        <fullName evidence="6">Na(+)/H(+) antiporter NhaA</fullName>
    </recommendedName>
    <alternativeName>
        <fullName evidence="6">Sodium/proton antiporter NhaA</fullName>
    </alternativeName>
</protein>
<organism evidence="7 8">
    <name type="scientific">Neisseria animaloris</name>
    <dbReference type="NCBI Taxonomy" id="326522"/>
    <lineage>
        <taxon>Bacteria</taxon>
        <taxon>Pseudomonadati</taxon>
        <taxon>Pseudomonadota</taxon>
        <taxon>Betaproteobacteria</taxon>
        <taxon>Neisseriales</taxon>
        <taxon>Neisseriaceae</taxon>
        <taxon>Neisseria</taxon>
    </lineage>
</organism>
<dbReference type="OrthoDB" id="9808135at2"/>
<feature type="transmembrane region" description="Helical" evidence="6">
    <location>
        <begin position="285"/>
        <end position="306"/>
    </location>
</feature>
<dbReference type="GO" id="GO:0015385">
    <property type="term" value="F:sodium:proton antiporter activity"/>
    <property type="evidence" value="ECO:0007669"/>
    <property type="project" value="UniProtKB-UniRule"/>
</dbReference>
<keyword evidence="2 6" id="KW-1003">Cell membrane</keyword>
<dbReference type="InterPro" id="IPR023171">
    <property type="entry name" value="Na/H_antiporter_dom_sf"/>
</dbReference>
<name>A0A3S5A2E5_9NEIS</name>
<dbReference type="RefSeq" id="WP_126304067.1">
    <property type="nucleotide sequence ID" value="NZ_LR134516.1"/>
</dbReference>
<proteinExistence type="inferred from homology"/>
<feature type="transmembrane region" description="Helical" evidence="6">
    <location>
        <begin position="12"/>
        <end position="30"/>
    </location>
</feature>
<dbReference type="AlphaFoldDB" id="A0A3S5A2E5"/>
<keyword evidence="8" id="KW-1185">Reference proteome</keyword>
<evidence type="ECO:0000313" key="8">
    <source>
        <dbReference type="Proteomes" id="UP000268229"/>
    </source>
</evidence>
<comment type="function">
    <text evidence="6">Na(+)/H(+) antiporter that extrudes sodium in exchange for external protons.</text>
</comment>
<comment type="subcellular location">
    <subcellularLocation>
        <location evidence="1">Cell inner membrane</location>
        <topology evidence="1">Multi-pass membrane protein</topology>
    </subcellularLocation>
    <subcellularLocation>
        <location evidence="6">Cell membrane</location>
        <topology evidence="6">Multi-pass membrane protein</topology>
    </subcellularLocation>
</comment>
<dbReference type="HAMAP" id="MF_01844">
    <property type="entry name" value="NhaA"/>
    <property type="match status" value="1"/>
</dbReference>
<dbReference type="STRING" id="326522.BWD08_02230"/>
<dbReference type="NCBIfam" id="NF007112">
    <property type="entry name" value="PRK09561.1"/>
    <property type="match status" value="1"/>
</dbReference>
<dbReference type="Pfam" id="PF06965">
    <property type="entry name" value="Na_H_antiport_1"/>
    <property type="match status" value="1"/>
</dbReference>
<keyword evidence="6" id="KW-0739">Sodium transport</keyword>
<keyword evidence="6" id="KW-0813">Transport</keyword>
<feature type="transmembrane region" description="Helical" evidence="6">
    <location>
        <begin position="201"/>
        <end position="233"/>
    </location>
</feature>
<reference evidence="7 8" key="1">
    <citation type="submission" date="2018-12" db="EMBL/GenBank/DDBJ databases">
        <authorList>
            <consortium name="Pathogen Informatics"/>
        </authorList>
    </citation>
    <scope>NUCLEOTIDE SEQUENCE [LARGE SCALE GENOMIC DNA]</scope>
    <source>
        <strain evidence="7 8">NCTC12227</strain>
    </source>
</reference>
<keyword evidence="6" id="KW-0050">Antiport</keyword>
<dbReference type="PANTHER" id="PTHR30341:SF0">
    <property type="entry name" value="NA(+)_H(+) ANTIPORTER NHAA"/>
    <property type="match status" value="1"/>
</dbReference>
<dbReference type="Gene3D" id="1.20.1530.10">
    <property type="entry name" value="Na+/H+ antiporter like domain"/>
    <property type="match status" value="1"/>
</dbReference>
<dbReference type="InterPro" id="IPR004670">
    <property type="entry name" value="NhaA"/>
</dbReference>
<evidence type="ECO:0000256" key="6">
    <source>
        <dbReference type="HAMAP-Rule" id="MF_01844"/>
    </source>
</evidence>
<dbReference type="Proteomes" id="UP000268229">
    <property type="component" value="Chromosome"/>
</dbReference>
<keyword evidence="5 6" id="KW-0472">Membrane</keyword>
<dbReference type="GO" id="GO:0005886">
    <property type="term" value="C:plasma membrane"/>
    <property type="evidence" value="ECO:0007669"/>
    <property type="project" value="UniProtKB-SubCell"/>
</dbReference>
<keyword evidence="6" id="KW-0406">Ion transport</keyword>
<feature type="transmembrane region" description="Helical" evidence="6">
    <location>
        <begin position="118"/>
        <end position="137"/>
    </location>
</feature>
<keyword evidence="3 6" id="KW-0812">Transmembrane</keyword>